<dbReference type="GO" id="GO:0019797">
    <property type="term" value="F:procollagen-proline 3-dioxygenase activity"/>
    <property type="evidence" value="ECO:0007669"/>
    <property type="project" value="TreeGrafter"/>
</dbReference>
<comment type="caution">
    <text evidence="3">The sequence shown here is derived from an EMBL/GenBank/DDBJ whole genome shotgun (WGS) entry which is preliminary data.</text>
</comment>
<reference evidence="3" key="2">
    <citation type="submission" date="2023-05" db="EMBL/GenBank/DDBJ databases">
        <authorList>
            <person name="Fouks B."/>
        </authorList>
    </citation>
    <scope>NUCLEOTIDE SEQUENCE</scope>
    <source>
        <strain evidence="3">Stay&amp;Tobe</strain>
        <tissue evidence="3">Testes</tissue>
    </source>
</reference>
<evidence type="ECO:0000259" key="2">
    <source>
        <dbReference type="PROSITE" id="PS51471"/>
    </source>
</evidence>
<dbReference type="InterPro" id="IPR005123">
    <property type="entry name" value="Oxoglu/Fe-dep_dioxygenase_dom"/>
</dbReference>
<dbReference type="Gene3D" id="2.60.120.620">
    <property type="entry name" value="q2cbj1_9rhob like domain"/>
    <property type="match status" value="1"/>
</dbReference>
<dbReference type="EMBL" id="JASPKZ010006809">
    <property type="protein sequence ID" value="KAJ9587062.1"/>
    <property type="molecule type" value="Genomic_DNA"/>
</dbReference>
<dbReference type="InterPro" id="IPR044862">
    <property type="entry name" value="Pro_4_hyd_alph_FE2OG_OXY"/>
</dbReference>
<comment type="similarity">
    <text evidence="1">Belongs to the iron/ascorbate-dependent oxidoreductase family.</text>
</comment>
<keyword evidence="1" id="KW-0408">Iron</keyword>
<evidence type="ECO:0000313" key="3">
    <source>
        <dbReference type="EMBL" id="KAJ9587062.1"/>
    </source>
</evidence>
<accession>A0AAD7ZUR9</accession>
<evidence type="ECO:0000313" key="4">
    <source>
        <dbReference type="Proteomes" id="UP001233999"/>
    </source>
</evidence>
<dbReference type="GO" id="GO:0046872">
    <property type="term" value="F:metal ion binding"/>
    <property type="evidence" value="ECO:0007669"/>
    <property type="project" value="UniProtKB-KW"/>
</dbReference>
<dbReference type="PANTHER" id="PTHR14049:SF9">
    <property type="entry name" value="PROCOLLAGEN-PROLINE 3-DIOXYGENASE"/>
    <property type="match status" value="1"/>
</dbReference>
<dbReference type="Pfam" id="PF13640">
    <property type="entry name" value="2OG-FeII_Oxy_3"/>
    <property type="match status" value="1"/>
</dbReference>
<dbReference type="PROSITE" id="PS51471">
    <property type="entry name" value="FE2OG_OXY"/>
    <property type="match status" value="1"/>
</dbReference>
<evidence type="ECO:0000256" key="1">
    <source>
        <dbReference type="RuleBase" id="RU003682"/>
    </source>
</evidence>
<dbReference type="GO" id="GO:0032963">
    <property type="term" value="P:collagen metabolic process"/>
    <property type="evidence" value="ECO:0007669"/>
    <property type="project" value="InterPro"/>
</dbReference>
<reference evidence="3" key="1">
    <citation type="journal article" date="2023" name="IScience">
        <title>Live-bearing cockroach genome reveals convergent evolutionary mechanisms linked to viviparity in insects and beyond.</title>
        <authorList>
            <person name="Fouks B."/>
            <person name="Harrison M.C."/>
            <person name="Mikhailova A.A."/>
            <person name="Marchal E."/>
            <person name="English S."/>
            <person name="Carruthers M."/>
            <person name="Jennings E.C."/>
            <person name="Chiamaka E.L."/>
            <person name="Frigard R.A."/>
            <person name="Pippel M."/>
            <person name="Attardo G.M."/>
            <person name="Benoit J.B."/>
            <person name="Bornberg-Bauer E."/>
            <person name="Tobe S.S."/>
        </authorList>
    </citation>
    <scope>NUCLEOTIDE SEQUENCE</scope>
    <source>
        <strain evidence="3">Stay&amp;Tobe</strain>
    </source>
</reference>
<proteinExistence type="inferred from homology"/>
<keyword evidence="4" id="KW-1185">Reference proteome</keyword>
<feature type="non-terminal residue" evidence="3">
    <location>
        <position position="1"/>
    </location>
</feature>
<dbReference type="Proteomes" id="UP001233999">
    <property type="component" value="Unassembled WGS sequence"/>
</dbReference>
<organism evidence="3 4">
    <name type="scientific">Diploptera punctata</name>
    <name type="common">Pacific beetle cockroach</name>
    <dbReference type="NCBI Taxonomy" id="6984"/>
    <lineage>
        <taxon>Eukaryota</taxon>
        <taxon>Metazoa</taxon>
        <taxon>Ecdysozoa</taxon>
        <taxon>Arthropoda</taxon>
        <taxon>Hexapoda</taxon>
        <taxon>Insecta</taxon>
        <taxon>Pterygota</taxon>
        <taxon>Neoptera</taxon>
        <taxon>Polyneoptera</taxon>
        <taxon>Dictyoptera</taxon>
        <taxon>Blattodea</taxon>
        <taxon>Blaberoidea</taxon>
        <taxon>Blaberidae</taxon>
        <taxon>Diplopterinae</taxon>
        <taxon>Diploptera</taxon>
    </lineage>
</organism>
<keyword evidence="1" id="KW-0560">Oxidoreductase</keyword>
<feature type="domain" description="Fe2OG dioxygenase" evidence="2">
    <location>
        <begin position="1"/>
        <end position="104"/>
    </location>
</feature>
<dbReference type="InterPro" id="IPR039575">
    <property type="entry name" value="P3H"/>
</dbReference>
<name>A0AAD7ZUR9_DIPPU</name>
<dbReference type="AlphaFoldDB" id="A0AAD7ZUR9"/>
<protein>
    <recommendedName>
        <fullName evidence="2">Fe2OG dioxygenase domain-containing protein</fullName>
    </recommendedName>
</protein>
<dbReference type="PANTHER" id="PTHR14049">
    <property type="entry name" value="LEPRECAN 1"/>
    <property type="match status" value="1"/>
</dbReference>
<dbReference type="GO" id="GO:0005783">
    <property type="term" value="C:endoplasmic reticulum"/>
    <property type="evidence" value="ECO:0007669"/>
    <property type="project" value="TreeGrafter"/>
</dbReference>
<gene>
    <name evidence="3" type="ORF">L9F63_019345</name>
</gene>
<sequence length="202" mass="22832">SQRNRSDMSHAIHADNCNLHESGECSRKPPAYTWRDFSAILYLNDNFEGGEFIFATDISARNVESTVKPRCGRLVGFSAGSENLHGVQGVQKGRRCAIGLWFTFNPIYEEIEYVLAKQVLQQVLKGGSVADQLVRELRKYVIFQEPSSSVINKPNSMIPNDSMNRQTVTNDKSKLQEIYVKKSANYQKSLTDIVIHRDSSEI</sequence>
<keyword evidence="1" id="KW-0479">Metal-binding</keyword>